<keyword evidence="4 7" id="KW-0472">Membrane</keyword>
<keyword evidence="5" id="KW-0407">Ion channel</keyword>
<comment type="caution">
    <text evidence="9">The sequence shown here is derived from an EMBL/GenBank/DDBJ whole genome shotgun (WGS) entry which is preliminary data.</text>
</comment>
<evidence type="ECO:0000256" key="5">
    <source>
        <dbReference type="ARBA" id="ARBA00023303"/>
    </source>
</evidence>
<accession>A0AAD3SP73</accession>
<feature type="region of interest" description="Disordered" evidence="6">
    <location>
        <begin position="95"/>
        <end position="115"/>
    </location>
</feature>
<keyword evidence="2 7" id="KW-0812">Transmembrane</keyword>
<dbReference type="Proteomes" id="UP001279734">
    <property type="component" value="Unassembled WGS sequence"/>
</dbReference>
<protein>
    <recommendedName>
        <fullName evidence="8">Ion transport domain-containing protein</fullName>
    </recommendedName>
</protein>
<feature type="transmembrane region" description="Helical" evidence="7">
    <location>
        <begin position="322"/>
        <end position="343"/>
    </location>
</feature>
<dbReference type="InterPro" id="IPR005821">
    <property type="entry name" value="Ion_trans_dom"/>
</dbReference>
<proteinExistence type="predicted"/>
<dbReference type="EMBL" id="BSYO01000015">
    <property type="protein sequence ID" value="GMH15468.1"/>
    <property type="molecule type" value="Genomic_DNA"/>
</dbReference>
<keyword evidence="3 7" id="KW-1133">Transmembrane helix</keyword>
<dbReference type="GO" id="GO:0005216">
    <property type="term" value="F:monoatomic ion channel activity"/>
    <property type="evidence" value="ECO:0007669"/>
    <property type="project" value="InterPro"/>
</dbReference>
<keyword evidence="10" id="KW-1185">Reference proteome</keyword>
<evidence type="ECO:0000256" key="3">
    <source>
        <dbReference type="ARBA" id="ARBA00022989"/>
    </source>
</evidence>
<reference evidence="9" key="1">
    <citation type="submission" date="2023-05" db="EMBL/GenBank/DDBJ databases">
        <title>Nepenthes gracilis genome sequencing.</title>
        <authorList>
            <person name="Fukushima K."/>
        </authorList>
    </citation>
    <scope>NUCLEOTIDE SEQUENCE</scope>
    <source>
        <strain evidence="9">SING2019-196</strain>
    </source>
</reference>
<dbReference type="PANTHER" id="PTHR45651">
    <property type="entry name" value="CYCLIC NUCLEOTIDE-GATED ION CHANNEL 15-RELATED-RELATED"/>
    <property type="match status" value="1"/>
</dbReference>
<evidence type="ECO:0000256" key="4">
    <source>
        <dbReference type="ARBA" id="ARBA00023136"/>
    </source>
</evidence>
<name>A0AAD3SP73_NEPGR</name>
<evidence type="ECO:0000313" key="10">
    <source>
        <dbReference type="Proteomes" id="UP001279734"/>
    </source>
</evidence>
<keyword evidence="5" id="KW-0813">Transport</keyword>
<dbReference type="SUPFAM" id="SSF81324">
    <property type="entry name" value="Voltage-gated potassium channels"/>
    <property type="match status" value="1"/>
</dbReference>
<feature type="transmembrane region" description="Helical" evidence="7">
    <location>
        <begin position="446"/>
        <end position="468"/>
    </location>
</feature>
<evidence type="ECO:0000256" key="1">
    <source>
        <dbReference type="ARBA" id="ARBA00004141"/>
    </source>
</evidence>
<organism evidence="9 10">
    <name type="scientific">Nepenthes gracilis</name>
    <name type="common">Slender pitcher plant</name>
    <dbReference type="NCBI Taxonomy" id="150966"/>
    <lineage>
        <taxon>Eukaryota</taxon>
        <taxon>Viridiplantae</taxon>
        <taxon>Streptophyta</taxon>
        <taxon>Embryophyta</taxon>
        <taxon>Tracheophyta</taxon>
        <taxon>Spermatophyta</taxon>
        <taxon>Magnoliopsida</taxon>
        <taxon>eudicotyledons</taxon>
        <taxon>Gunneridae</taxon>
        <taxon>Pentapetalae</taxon>
        <taxon>Caryophyllales</taxon>
        <taxon>Nepenthaceae</taxon>
        <taxon>Nepenthes</taxon>
    </lineage>
</organism>
<dbReference type="PANTHER" id="PTHR45651:SF69">
    <property type="entry name" value="CYCLIC NUCLEOTIDE-GATED ION CHANNEL 17"/>
    <property type="match status" value="1"/>
</dbReference>
<evidence type="ECO:0000256" key="7">
    <source>
        <dbReference type="SAM" id="Phobius"/>
    </source>
</evidence>
<comment type="subcellular location">
    <subcellularLocation>
        <location evidence="1">Membrane</location>
        <topology evidence="1">Multi-pass membrane protein</topology>
    </subcellularLocation>
</comment>
<dbReference type="Pfam" id="PF00520">
    <property type="entry name" value="Ion_trans"/>
    <property type="match status" value="1"/>
</dbReference>
<gene>
    <name evidence="9" type="ORF">Nepgr_017309</name>
</gene>
<evidence type="ECO:0000256" key="2">
    <source>
        <dbReference type="ARBA" id="ARBA00022692"/>
    </source>
</evidence>
<sequence length="516" mass="58322">MLSADRVSDQCRSLLHLKERCPRAADFWLQIPAVAVVSLGKDKDLVVEIDPSLMNNDAASWGLLVRNFIFHFLRANSIIDHLPIFCEDASSGDEHTGATGSLGGDDEAPQPKESTLAQASLSVISSVLPTPEKDMLNSGGRNPCSCGKNRQWLLYSLRCPAPSPRFIPSQFNCSAGPSKCWDGQELEVDEESELMPNDSDFQRSWFRGIVLELLWKQMKIQYDEKEDQDGSCREQTCRSTSAAAFYVVEADVRSSHEACAEYQIVIWFIIPATRNPQTDHNNNALALIDLLQYVPRLYQIFPLKSQIVQATRVITKTAWAGAAYNLLSYMLTGHVLGAVWYLLSIERYTRCWKSICREEHGTPKCSPNYLDCDSFDSLDRIAWANSTSVFYRCDPEENITFQHGIFKNAVVKNILSSNFIKKYFYCWRWGVQQLSSYGQILQTSTFIGEALFSILIAIVGLVLVAHLIGNKLTYLQSLTVRLEAGWLKRRDTGEWMKHCSSRFETNYSVFCCLLDG</sequence>
<keyword evidence="5" id="KW-0406">Ion transport</keyword>
<dbReference type="GO" id="GO:0016020">
    <property type="term" value="C:membrane"/>
    <property type="evidence" value="ECO:0007669"/>
    <property type="project" value="UniProtKB-SubCell"/>
</dbReference>
<evidence type="ECO:0000256" key="6">
    <source>
        <dbReference type="SAM" id="MobiDB-lite"/>
    </source>
</evidence>
<dbReference type="AlphaFoldDB" id="A0AAD3SP73"/>
<evidence type="ECO:0000259" key="8">
    <source>
        <dbReference type="Pfam" id="PF00520"/>
    </source>
</evidence>
<evidence type="ECO:0000313" key="9">
    <source>
        <dbReference type="EMBL" id="GMH15468.1"/>
    </source>
</evidence>
<feature type="domain" description="Ion transport" evidence="8">
    <location>
        <begin position="275"/>
        <end position="481"/>
    </location>
</feature>